<dbReference type="RefSeq" id="WP_144736861.1">
    <property type="nucleotide sequence ID" value="NZ_CP100361.1"/>
</dbReference>
<dbReference type="EMBL" id="JASNVP010000006">
    <property type="protein sequence ID" value="MDK4326429.1"/>
    <property type="molecule type" value="Genomic_DNA"/>
</dbReference>
<dbReference type="Gene3D" id="3.40.50.12370">
    <property type="match status" value="1"/>
</dbReference>
<evidence type="ECO:0000256" key="1">
    <source>
        <dbReference type="ARBA" id="ARBA00008791"/>
    </source>
</evidence>
<organism evidence="3 4">
    <name type="scientific">Corynebacterium propinquum</name>
    <dbReference type="NCBI Taxonomy" id="43769"/>
    <lineage>
        <taxon>Bacteria</taxon>
        <taxon>Bacillati</taxon>
        <taxon>Actinomycetota</taxon>
        <taxon>Actinomycetes</taxon>
        <taxon>Mycobacteriales</taxon>
        <taxon>Corynebacteriaceae</taxon>
        <taxon>Corynebacterium</taxon>
    </lineage>
</organism>
<name>A0AAP4BU18_9CORY</name>
<dbReference type="Gene3D" id="3.40.50.620">
    <property type="entry name" value="HUPs"/>
    <property type="match status" value="1"/>
</dbReference>
<dbReference type="InterPro" id="IPR006016">
    <property type="entry name" value="UspA"/>
</dbReference>
<evidence type="ECO:0000259" key="2">
    <source>
        <dbReference type="Pfam" id="PF00582"/>
    </source>
</evidence>
<feature type="domain" description="UspA" evidence="2">
    <location>
        <begin position="183"/>
        <end position="317"/>
    </location>
</feature>
<dbReference type="SUPFAM" id="SSF52402">
    <property type="entry name" value="Adenine nucleotide alpha hydrolases-like"/>
    <property type="match status" value="2"/>
</dbReference>
<evidence type="ECO:0000313" key="3">
    <source>
        <dbReference type="EMBL" id="MDK4326429.1"/>
    </source>
</evidence>
<dbReference type="CDD" id="cd00293">
    <property type="entry name" value="USP-like"/>
    <property type="match status" value="1"/>
</dbReference>
<dbReference type="PANTHER" id="PTHR46268:SF15">
    <property type="entry name" value="UNIVERSAL STRESS PROTEIN HP_0031"/>
    <property type="match status" value="1"/>
</dbReference>
<feature type="domain" description="UspA" evidence="2">
    <location>
        <begin position="19"/>
        <end position="158"/>
    </location>
</feature>
<dbReference type="AlphaFoldDB" id="A0AAP4BU18"/>
<gene>
    <name evidence="3" type="ORF">QPX54_07930</name>
</gene>
<protein>
    <submittedName>
        <fullName evidence="3">Universal stress protein</fullName>
    </submittedName>
</protein>
<reference evidence="3" key="1">
    <citation type="submission" date="2023-05" db="EMBL/GenBank/DDBJ databases">
        <title>Metabolic capabilities are highly conserved among human nasal-associated Corynebacterium species in pangenomic analyses.</title>
        <authorList>
            <person name="Tran T.H."/>
            <person name="Roberts A.Q."/>
            <person name="Escapa I.F."/>
            <person name="Gao W."/>
            <person name="Conlan S."/>
            <person name="Kong H."/>
            <person name="Segre J.A."/>
            <person name="Kelly M.S."/>
            <person name="Lemon K.P."/>
        </authorList>
    </citation>
    <scope>NUCLEOTIDE SEQUENCE</scope>
    <source>
        <strain evidence="3">KPL2654</strain>
    </source>
</reference>
<dbReference type="InterPro" id="IPR014729">
    <property type="entry name" value="Rossmann-like_a/b/a_fold"/>
</dbReference>
<proteinExistence type="inferred from homology"/>
<dbReference type="PANTHER" id="PTHR46268">
    <property type="entry name" value="STRESS RESPONSE PROTEIN NHAX"/>
    <property type="match status" value="1"/>
</dbReference>
<accession>A0AAP4BU18</accession>
<comment type="similarity">
    <text evidence="1">Belongs to the universal stress protein A family.</text>
</comment>
<comment type="caution">
    <text evidence="3">The sequence shown here is derived from an EMBL/GenBank/DDBJ whole genome shotgun (WGS) entry which is preliminary data.</text>
</comment>
<evidence type="ECO:0000313" key="4">
    <source>
        <dbReference type="Proteomes" id="UP001226160"/>
    </source>
</evidence>
<sequence length="336" mass="36078">MATDSAGAVSSTSTRQPARILVAWNPSSSGHEAIAYAAWLTRAMPVRIRVVSILLRPWPATSLAKLGGKYKKSFKKEAKACKEAVEQVLTDAGVDQQYWDDDVSVLADGSSPAPILTDAAKEFNADLVIVGSSTSTPKGRFNTSSTTSALLHSSPSPLGLAPRATKLSKNGITRLNYAFLESGEDTSQAGLLYAANLADKLSVPLRIMAFSPTGLVDIPVMIKKSLVQDLTDQWHENALAMLDRARDRIMDCFPDITVETGIGSGDGWSGAIDALKWKKGDLLCLDSSNGGPAPRVFIGSPTSEFLQHIRVPTVVLPVDYQQPEFTQPESVTPQQH</sequence>
<dbReference type="Proteomes" id="UP001226160">
    <property type="component" value="Unassembled WGS sequence"/>
</dbReference>
<dbReference type="Pfam" id="PF00582">
    <property type="entry name" value="Usp"/>
    <property type="match status" value="2"/>
</dbReference>